<comment type="caution">
    <text evidence="2">The sequence shown here is derived from an EMBL/GenBank/DDBJ whole genome shotgun (WGS) entry which is preliminary data.</text>
</comment>
<dbReference type="InterPro" id="IPR050483">
    <property type="entry name" value="CoA-transferase_III_domain"/>
</dbReference>
<dbReference type="GO" id="GO:0008410">
    <property type="term" value="F:CoA-transferase activity"/>
    <property type="evidence" value="ECO:0007669"/>
    <property type="project" value="TreeGrafter"/>
</dbReference>
<dbReference type="InterPro" id="IPR044855">
    <property type="entry name" value="CoA-Trfase_III_dom3_sf"/>
</dbReference>
<accession>A0A964WVN1</accession>
<dbReference type="RefSeq" id="WP_161142333.1">
    <property type="nucleotide sequence ID" value="NZ_SPKJ01000112.1"/>
</dbReference>
<keyword evidence="3" id="KW-1185">Reference proteome</keyword>
<dbReference type="Gene3D" id="3.30.1540.10">
    <property type="entry name" value="formyl-coa transferase, domain 3"/>
    <property type="match status" value="1"/>
</dbReference>
<evidence type="ECO:0000313" key="3">
    <source>
        <dbReference type="Proteomes" id="UP000773614"/>
    </source>
</evidence>
<protein>
    <submittedName>
        <fullName evidence="2">CoA transferase</fullName>
    </submittedName>
</protein>
<dbReference type="SUPFAM" id="SSF89796">
    <property type="entry name" value="CoA-transferase family III (CaiB/BaiF)"/>
    <property type="match status" value="1"/>
</dbReference>
<dbReference type="PANTHER" id="PTHR48207:SF3">
    <property type="entry name" value="SUCCINATE--HYDROXYMETHYLGLUTARATE COA-TRANSFERASE"/>
    <property type="match status" value="1"/>
</dbReference>
<gene>
    <name evidence="2" type="ORF">E4O86_20040</name>
</gene>
<dbReference type="InterPro" id="IPR023606">
    <property type="entry name" value="CoA-Trfase_III_dom_1_sf"/>
</dbReference>
<organism evidence="2 3">
    <name type="scientific">Propylenella binzhouense</name>
    <dbReference type="NCBI Taxonomy" id="2555902"/>
    <lineage>
        <taxon>Bacteria</taxon>
        <taxon>Pseudomonadati</taxon>
        <taxon>Pseudomonadota</taxon>
        <taxon>Alphaproteobacteria</taxon>
        <taxon>Hyphomicrobiales</taxon>
        <taxon>Propylenellaceae</taxon>
        <taxon>Propylenella</taxon>
    </lineage>
</organism>
<dbReference type="Pfam" id="PF02515">
    <property type="entry name" value="CoA_transf_3"/>
    <property type="match status" value="1"/>
</dbReference>
<proteinExistence type="predicted"/>
<name>A0A964WVN1_9HYPH</name>
<dbReference type="Proteomes" id="UP000773614">
    <property type="component" value="Unassembled WGS sequence"/>
</dbReference>
<keyword evidence="1 2" id="KW-0808">Transferase</keyword>
<evidence type="ECO:0000256" key="1">
    <source>
        <dbReference type="ARBA" id="ARBA00022679"/>
    </source>
</evidence>
<dbReference type="InterPro" id="IPR003673">
    <property type="entry name" value="CoA-Trfase_fam_III"/>
</dbReference>
<dbReference type="Gene3D" id="3.40.50.10540">
    <property type="entry name" value="Crotonobetainyl-coa:carnitine coa-transferase, domain 1"/>
    <property type="match status" value="1"/>
</dbReference>
<reference evidence="2" key="1">
    <citation type="submission" date="2019-03" db="EMBL/GenBank/DDBJ databases">
        <title>Afifella sp. nov., isolated from activated sludge.</title>
        <authorList>
            <person name="Li Q."/>
            <person name="Liu Y."/>
        </authorList>
    </citation>
    <scope>NUCLEOTIDE SEQUENCE</scope>
    <source>
        <strain evidence="2">L72</strain>
    </source>
</reference>
<evidence type="ECO:0000313" key="2">
    <source>
        <dbReference type="EMBL" id="MYZ50000.1"/>
    </source>
</evidence>
<sequence>MDQPLAGIRVVDLTRILSGPFCTMILGDLGAEVIKIEPPDRGDHVRAQGSIVDGFSWYFAAFNRNKRSVGLDLRTEDGKALLARLIETADVLAENFRPGVLAEMGFDEARLKRLNPRLVVASVNGYGSTGPYVDRPAFDFITQAMSGFMAVNGTPESGPLRAAPPVTDLVAGLYAALGVVAALRVAERAGTGQRVEASMMNGMISMMAYLASTQLATGETPPPTGNDHPVSSPYGLFHAMDGDVAIAPSTPPVLKRFLGTIGLEDVLADPRFATNADRIRNRAALNALIDEKLAGDTQANWVARLNAAGVPSGRVQSLAEVFEDPQVLAQEMVIDVPHPGHGTVRMTGFPIKLSETPCRINRPAPDLGADTGDVLAEIGVTEAELADLKARAVI</sequence>
<dbReference type="EMBL" id="SPKJ01000112">
    <property type="protein sequence ID" value="MYZ50000.1"/>
    <property type="molecule type" value="Genomic_DNA"/>
</dbReference>
<dbReference type="PANTHER" id="PTHR48207">
    <property type="entry name" value="SUCCINATE--HYDROXYMETHYLGLUTARATE COA-TRANSFERASE"/>
    <property type="match status" value="1"/>
</dbReference>
<dbReference type="OrthoDB" id="9806585at2"/>
<dbReference type="AlphaFoldDB" id="A0A964WVN1"/>